<dbReference type="Gene3D" id="3.50.30.30">
    <property type="match status" value="1"/>
</dbReference>
<keyword evidence="6" id="KW-0378">Hydrolase</keyword>
<keyword evidence="3" id="KW-0732">Signal</keyword>
<dbReference type="GO" id="GO:0005576">
    <property type="term" value="C:extracellular region"/>
    <property type="evidence" value="ECO:0007669"/>
    <property type="project" value="UniProtKB-SubCell"/>
</dbReference>
<dbReference type="SUPFAM" id="SSF52743">
    <property type="entry name" value="Subtilisin-like"/>
    <property type="match status" value="1"/>
</dbReference>
<dbReference type="InterPro" id="IPR045051">
    <property type="entry name" value="SBT"/>
</dbReference>
<dbReference type="EMBL" id="LXQA010134477">
    <property type="protein sequence ID" value="MCI23162.1"/>
    <property type="molecule type" value="Genomic_DNA"/>
</dbReference>
<evidence type="ECO:0000259" key="5">
    <source>
        <dbReference type="Pfam" id="PF00082"/>
    </source>
</evidence>
<dbReference type="GO" id="GO:0004252">
    <property type="term" value="F:serine-type endopeptidase activity"/>
    <property type="evidence" value="ECO:0007669"/>
    <property type="project" value="InterPro"/>
</dbReference>
<evidence type="ECO:0000313" key="7">
    <source>
        <dbReference type="Proteomes" id="UP000265520"/>
    </source>
</evidence>
<evidence type="ECO:0000313" key="6">
    <source>
        <dbReference type="EMBL" id="MCI23162.1"/>
    </source>
</evidence>
<name>A0A392QH22_9FABA</name>
<evidence type="ECO:0000256" key="3">
    <source>
        <dbReference type="ARBA" id="ARBA00022729"/>
    </source>
</evidence>
<comment type="caution">
    <text evidence="6">The sequence shown here is derived from an EMBL/GenBank/DDBJ whole genome shotgun (WGS) entry which is preliminary data.</text>
</comment>
<accession>A0A392QH22</accession>
<evidence type="ECO:0000256" key="2">
    <source>
        <dbReference type="ARBA" id="ARBA00011073"/>
    </source>
</evidence>
<organism evidence="6 7">
    <name type="scientific">Trifolium medium</name>
    <dbReference type="NCBI Taxonomy" id="97028"/>
    <lineage>
        <taxon>Eukaryota</taxon>
        <taxon>Viridiplantae</taxon>
        <taxon>Streptophyta</taxon>
        <taxon>Embryophyta</taxon>
        <taxon>Tracheophyta</taxon>
        <taxon>Spermatophyta</taxon>
        <taxon>Magnoliopsida</taxon>
        <taxon>eudicotyledons</taxon>
        <taxon>Gunneridae</taxon>
        <taxon>Pentapetalae</taxon>
        <taxon>rosids</taxon>
        <taxon>fabids</taxon>
        <taxon>Fabales</taxon>
        <taxon>Fabaceae</taxon>
        <taxon>Papilionoideae</taxon>
        <taxon>50 kb inversion clade</taxon>
        <taxon>NPAAA clade</taxon>
        <taxon>Hologalegina</taxon>
        <taxon>IRL clade</taxon>
        <taxon>Trifolieae</taxon>
        <taxon>Trifolium</taxon>
    </lineage>
</organism>
<dbReference type="Gene3D" id="3.40.50.200">
    <property type="entry name" value="Peptidase S8/S53 domain"/>
    <property type="match status" value="1"/>
</dbReference>
<feature type="domain" description="Peptidase S8/S53" evidence="5">
    <location>
        <begin position="2"/>
        <end position="105"/>
    </location>
</feature>
<dbReference type="Pfam" id="PF00082">
    <property type="entry name" value="Peptidase_S8"/>
    <property type="match status" value="1"/>
</dbReference>
<sequence>LPKARVAAYKVFGYEPDILSAFNHAITDGVDVISISMNSKFPSEFIGSGFAIGSFNVVANGIIIVNSGGNYGPSPYTLTNVEPWVITVAASTTDRDFFSYVTLGNKKVLEGASFHGSGMPSGKFYQLIKGADAKAPKASRRKA</sequence>
<comment type="subcellular location">
    <subcellularLocation>
        <location evidence="1">Secreted</location>
    </subcellularLocation>
</comment>
<proteinExistence type="inferred from homology"/>
<evidence type="ECO:0000256" key="1">
    <source>
        <dbReference type="ARBA" id="ARBA00004613"/>
    </source>
</evidence>
<reference evidence="6 7" key="1">
    <citation type="journal article" date="2018" name="Front. Plant Sci.">
        <title>Red Clover (Trifolium pratense) and Zigzag Clover (T. medium) - A Picture of Genomic Similarities and Differences.</title>
        <authorList>
            <person name="Dluhosova J."/>
            <person name="Istvanek J."/>
            <person name="Nedelnik J."/>
            <person name="Repkova J."/>
        </authorList>
    </citation>
    <scope>NUCLEOTIDE SEQUENCE [LARGE SCALE GENOMIC DNA]</scope>
    <source>
        <strain evidence="7">cv. 10/8</strain>
        <tissue evidence="6">Leaf</tissue>
    </source>
</reference>
<protein>
    <submittedName>
        <fullName evidence="6">Subtilisin-like protease</fullName>
    </submittedName>
</protein>
<dbReference type="Proteomes" id="UP000265520">
    <property type="component" value="Unassembled WGS sequence"/>
</dbReference>
<keyword evidence="6" id="KW-0645">Protease</keyword>
<dbReference type="PANTHER" id="PTHR10795">
    <property type="entry name" value="PROPROTEIN CONVERTASE SUBTILISIN/KEXIN"/>
    <property type="match status" value="1"/>
</dbReference>
<keyword evidence="7" id="KW-1185">Reference proteome</keyword>
<dbReference type="GO" id="GO:0006508">
    <property type="term" value="P:proteolysis"/>
    <property type="evidence" value="ECO:0007669"/>
    <property type="project" value="UniProtKB-KW"/>
</dbReference>
<evidence type="ECO:0000256" key="4">
    <source>
        <dbReference type="PROSITE-ProRule" id="PRU01240"/>
    </source>
</evidence>
<dbReference type="InterPro" id="IPR036852">
    <property type="entry name" value="Peptidase_S8/S53_dom_sf"/>
</dbReference>
<dbReference type="AlphaFoldDB" id="A0A392QH22"/>
<dbReference type="PROSITE" id="PS51892">
    <property type="entry name" value="SUBTILASE"/>
    <property type="match status" value="1"/>
</dbReference>
<feature type="non-terminal residue" evidence="6">
    <location>
        <position position="1"/>
    </location>
</feature>
<comment type="similarity">
    <text evidence="2 4">Belongs to the peptidase S8 family.</text>
</comment>
<dbReference type="InterPro" id="IPR000209">
    <property type="entry name" value="Peptidase_S8/S53_dom"/>
</dbReference>
<comment type="caution">
    <text evidence="4">Lacks conserved residue(s) required for the propagation of feature annotation.</text>
</comment>